<evidence type="ECO:0000313" key="3">
    <source>
        <dbReference type="WBParaSite" id="Hba_11841"/>
    </source>
</evidence>
<keyword evidence="1" id="KW-1133">Transmembrane helix</keyword>
<sequence>MAQRGYPIRLVDQELKQDETENYDLFLSTAPIGTFFRNGTERILRLYCLREELRELFGFKVVPLPDPTNIEEFQAWQNDTNLSNSTTNQYFDYIDSENESMIYKDGHFSKLFIVSIVGFITTLSIFTGIFLFFYCNVKSVFKREEVFEDIETRGEEDSEHQSIVKVWKQLMLCGCVF</sequence>
<dbReference type="Proteomes" id="UP000095283">
    <property type="component" value="Unplaced"/>
</dbReference>
<evidence type="ECO:0000313" key="2">
    <source>
        <dbReference type="Proteomes" id="UP000095283"/>
    </source>
</evidence>
<name>A0A1I7X2X1_HETBA</name>
<accession>A0A1I7X2X1</accession>
<organism evidence="2 3">
    <name type="scientific">Heterorhabditis bacteriophora</name>
    <name type="common">Entomopathogenic nematode worm</name>
    <dbReference type="NCBI Taxonomy" id="37862"/>
    <lineage>
        <taxon>Eukaryota</taxon>
        <taxon>Metazoa</taxon>
        <taxon>Ecdysozoa</taxon>
        <taxon>Nematoda</taxon>
        <taxon>Chromadorea</taxon>
        <taxon>Rhabditida</taxon>
        <taxon>Rhabditina</taxon>
        <taxon>Rhabditomorpha</taxon>
        <taxon>Strongyloidea</taxon>
        <taxon>Heterorhabditidae</taxon>
        <taxon>Heterorhabditis</taxon>
    </lineage>
</organism>
<keyword evidence="1" id="KW-0472">Membrane</keyword>
<reference evidence="3" key="1">
    <citation type="submission" date="2016-11" db="UniProtKB">
        <authorList>
            <consortium name="WormBaseParasite"/>
        </authorList>
    </citation>
    <scope>IDENTIFICATION</scope>
</reference>
<dbReference type="WBParaSite" id="Hba_11841">
    <property type="protein sequence ID" value="Hba_11841"/>
    <property type="gene ID" value="Hba_11841"/>
</dbReference>
<dbReference type="AlphaFoldDB" id="A0A1I7X2X1"/>
<feature type="transmembrane region" description="Helical" evidence="1">
    <location>
        <begin position="111"/>
        <end position="134"/>
    </location>
</feature>
<keyword evidence="2" id="KW-1185">Reference proteome</keyword>
<proteinExistence type="predicted"/>
<keyword evidence="1" id="KW-0812">Transmembrane</keyword>
<protein>
    <submittedName>
        <fullName evidence="3">Thioredoxin-like_fold domain-containing protein</fullName>
    </submittedName>
</protein>
<evidence type="ECO:0000256" key="1">
    <source>
        <dbReference type="SAM" id="Phobius"/>
    </source>
</evidence>